<dbReference type="PANTHER" id="PTHR24322">
    <property type="entry name" value="PKSB"/>
    <property type="match status" value="1"/>
</dbReference>
<keyword evidence="5" id="KW-1133">Transmembrane helix</keyword>
<gene>
    <name evidence="13" type="ORF">GPM918_LOCUS10622</name>
    <name evidence="14" type="ORF">SRO942_LOCUS10623</name>
</gene>
<keyword evidence="6" id="KW-0560">Oxidoreductase</keyword>
<evidence type="ECO:0000256" key="11">
    <source>
        <dbReference type="ARBA" id="ARBA00082544"/>
    </source>
</evidence>
<evidence type="ECO:0000256" key="9">
    <source>
        <dbReference type="ARBA" id="ARBA00059620"/>
    </source>
</evidence>
<dbReference type="Proteomes" id="UP000663829">
    <property type="component" value="Unassembled WGS sequence"/>
</dbReference>
<dbReference type="PRINTS" id="PR00080">
    <property type="entry name" value="SDRFAMILY"/>
</dbReference>
<evidence type="ECO:0000256" key="8">
    <source>
        <dbReference type="ARBA" id="ARBA00023136"/>
    </source>
</evidence>
<evidence type="ECO:0000256" key="12">
    <source>
        <dbReference type="RuleBase" id="RU000363"/>
    </source>
</evidence>
<comment type="subcellular location">
    <subcellularLocation>
        <location evidence="1">Membrane</location>
        <topology evidence="1">Multi-pass membrane protein</topology>
    </subcellularLocation>
</comment>
<evidence type="ECO:0000256" key="6">
    <source>
        <dbReference type="ARBA" id="ARBA00023002"/>
    </source>
</evidence>
<dbReference type="GO" id="GO:0005811">
    <property type="term" value="C:lipid droplet"/>
    <property type="evidence" value="ECO:0007669"/>
    <property type="project" value="TreeGrafter"/>
</dbReference>
<accession>A0A814CFB0</accession>
<dbReference type="SUPFAM" id="SSF51735">
    <property type="entry name" value="NAD(P)-binding Rossmann-fold domains"/>
    <property type="match status" value="1"/>
</dbReference>
<dbReference type="AlphaFoldDB" id="A0A814CFB0"/>
<keyword evidence="3" id="KW-0812">Transmembrane</keyword>
<evidence type="ECO:0000313" key="14">
    <source>
        <dbReference type="EMBL" id="CAF3716076.1"/>
    </source>
</evidence>
<comment type="similarity">
    <text evidence="2 12">Belongs to the short-chain dehydrogenases/reductases (SDR) family.</text>
</comment>
<keyword evidence="8" id="KW-0472">Membrane</keyword>
<evidence type="ECO:0000256" key="7">
    <source>
        <dbReference type="ARBA" id="ARBA00023098"/>
    </source>
</evidence>
<dbReference type="PANTHER" id="PTHR24322:SF746">
    <property type="entry name" value="SHORT CHAIN DEHYDROGENASE_REDUCTASE FAMILY 16C MEMBER 5"/>
    <property type="match status" value="1"/>
</dbReference>
<comment type="function">
    <text evidence="9">Catalyzes the reduction of all-trans-retinal to all-trans-retinol in the presence of NADPH.</text>
</comment>
<dbReference type="EMBL" id="CAJNOQ010002110">
    <property type="protein sequence ID" value="CAF0939347.1"/>
    <property type="molecule type" value="Genomic_DNA"/>
</dbReference>
<reference evidence="13" key="1">
    <citation type="submission" date="2021-02" db="EMBL/GenBank/DDBJ databases">
        <authorList>
            <person name="Nowell W R."/>
        </authorList>
    </citation>
    <scope>NUCLEOTIDE SEQUENCE</scope>
</reference>
<dbReference type="InterPro" id="IPR002347">
    <property type="entry name" value="SDR_fam"/>
</dbReference>
<dbReference type="Proteomes" id="UP000681722">
    <property type="component" value="Unassembled WGS sequence"/>
</dbReference>
<dbReference type="FunFam" id="3.40.50.720:FF:000131">
    <property type="entry name" value="Short-chain dehydrogenase/reductase 3"/>
    <property type="match status" value="1"/>
</dbReference>
<dbReference type="OrthoDB" id="10253736at2759"/>
<keyword evidence="7" id="KW-0443">Lipid metabolism</keyword>
<sequence length="294" mass="32650">MELIQCFFILCYYWLKSLIVTIFYQKPRKNLKDEIILVTGAGSGLGRGIAQRLASTGATLVLWDVNERGNKQTAIDIVEQNGKAHAMKCDLCNRAEIYRLAEQVRDQIGTVTMIINNAGIVSGTPLLDTDDESIIRTFDVNVLAHFWVLKAFLRPMIDANYGHIVNIASGAGIFGMNHLVDYCSSKFAAVGLHESLTDELRQSRSNIQTTVICPSFINTGIGTTSAVLDQEEVCDQIVEAIVTNKRFVMLPQQTMIFYALKGLMPEEAVAKVQDFFGLSTSMNTFVGRNDKKHT</sequence>
<evidence type="ECO:0000256" key="5">
    <source>
        <dbReference type="ARBA" id="ARBA00022989"/>
    </source>
</evidence>
<dbReference type="PRINTS" id="PR00081">
    <property type="entry name" value="GDHRDH"/>
</dbReference>
<proteinExistence type="inferred from homology"/>
<organism evidence="13 15">
    <name type="scientific">Didymodactylos carnosus</name>
    <dbReference type="NCBI Taxonomy" id="1234261"/>
    <lineage>
        <taxon>Eukaryota</taxon>
        <taxon>Metazoa</taxon>
        <taxon>Spiralia</taxon>
        <taxon>Gnathifera</taxon>
        <taxon>Rotifera</taxon>
        <taxon>Eurotatoria</taxon>
        <taxon>Bdelloidea</taxon>
        <taxon>Philodinida</taxon>
        <taxon>Philodinidae</taxon>
        <taxon>Didymodactylos</taxon>
    </lineage>
</organism>
<dbReference type="Gene3D" id="3.40.50.720">
    <property type="entry name" value="NAD(P)-binding Rossmann-like Domain"/>
    <property type="match status" value="1"/>
</dbReference>
<evidence type="ECO:0000256" key="2">
    <source>
        <dbReference type="ARBA" id="ARBA00006484"/>
    </source>
</evidence>
<dbReference type="InterPro" id="IPR036291">
    <property type="entry name" value="NAD(P)-bd_dom_sf"/>
</dbReference>
<evidence type="ECO:0000256" key="4">
    <source>
        <dbReference type="ARBA" id="ARBA00022857"/>
    </source>
</evidence>
<keyword evidence="15" id="KW-1185">Reference proteome</keyword>
<evidence type="ECO:0000313" key="15">
    <source>
        <dbReference type="Proteomes" id="UP000663829"/>
    </source>
</evidence>
<evidence type="ECO:0000256" key="1">
    <source>
        <dbReference type="ARBA" id="ARBA00004141"/>
    </source>
</evidence>
<protein>
    <recommendedName>
        <fullName evidence="10">Short-chain dehydrogenase/reductase 3</fullName>
    </recommendedName>
    <alternativeName>
        <fullName evidence="11">Retinal short-chain dehydrogenase/reductase 1</fullName>
    </alternativeName>
</protein>
<dbReference type="Pfam" id="PF00106">
    <property type="entry name" value="adh_short"/>
    <property type="match status" value="1"/>
</dbReference>
<dbReference type="CDD" id="cd05339">
    <property type="entry name" value="17beta-HSDXI-like_SDR_c"/>
    <property type="match status" value="1"/>
</dbReference>
<dbReference type="GO" id="GO:0052650">
    <property type="term" value="F:all-trans-retinol dehydrogenase (NADP+) activity"/>
    <property type="evidence" value="ECO:0007669"/>
    <property type="project" value="UniProtKB-ARBA"/>
</dbReference>
<evidence type="ECO:0000313" key="13">
    <source>
        <dbReference type="EMBL" id="CAF0939347.1"/>
    </source>
</evidence>
<comment type="caution">
    <text evidence="13">The sequence shown here is derived from an EMBL/GenBank/DDBJ whole genome shotgun (WGS) entry which is preliminary data.</text>
</comment>
<dbReference type="EMBL" id="CAJOBC010002110">
    <property type="protein sequence ID" value="CAF3716076.1"/>
    <property type="molecule type" value="Genomic_DNA"/>
</dbReference>
<name>A0A814CFB0_9BILA</name>
<evidence type="ECO:0000256" key="10">
    <source>
        <dbReference type="ARBA" id="ARBA00068717"/>
    </source>
</evidence>
<dbReference type="GO" id="GO:0016020">
    <property type="term" value="C:membrane"/>
    <property type="evidence" value="ECO:0007669"/>
    <property type="project" value="UniProtKB-SubCell"/>
</dbReference>
<evidence type="ECO:0000256" key="3">
    <source>
        <dbReference type="ARBA" id="ARBA00022692"/>
    </source>
</evidence>
<keyword evidence="4" id="KW-0521">NADP</keyword>